<proteinExistence type="inferred from homology"/>
<feature type="domain" description="TonB-dependent receptor plug" evidence="10">
    <location>
        <begin position="131"/>
        <end position="224"/>
    </location>
</feature>
<keyword evidence="4" id="KW-1134">Transmembrane beta strand</keyword>
<dbReference type="SUPFAM" id="SSF56935">
    <property type="entry name" value="Porins"/>
    <property type="match status" value="1"/>
</dbReference>
<dbReference type="Gene3D" id="2.170.130.10">
    <property type="entry name" value="TonB-dependent receptor, plug domain"/>
    <property type="match status" value="1"/>
</dbReference>
<dbReference type="InterPro" id="IPR037066">
    <property type="entry name" value="Plug_dom_sf"/>
</dbReference>
<reference evidence="12 13" key="1">
    <citation type="submission" date="2019-11" db="EMBL/GenBank/DDBJ databases">
        <title>Novel species isolated from a subtropical stream in China.</title>
        <authorList>
            <person name="Lu H."/>
        </authorList>
    </citation>
    <scope>NUCLEOTIDE SEQUENCE [LARGE SCALE GENOMIC DNA]</scope>
    <source>
        <strain evidence="12 13">FT80W</strain>
    </source>
</reference>
<keyword evidence="7 12" id="KW-0675">Receptor</keyword>
<evidence type="ECO:0000313" key="13">
    <source>
        <dbReference type="Proteomes" id="UP000433309"/>
    </source>
</evidence>
<dbReference type="Pfam" id="PF25183">
    <property type="entry name" value="OMP_b-brl_4"/>
    <property type="match status" value="1"/>
</dbReference>
<evidence type="ECO:0000256" key="6">
    <source>
        <dbReference type="ARBA" id="ARBA00023136"/>
    </source>
</evidence>
<accession>A0A6I2L431</accession>
<keyword evidence="8" id="KW-0998">Cell outer membrane</keyword>
<gene>
    <name evidence="12" type="ORF">GJ699_24040</name>
</gene>
<dbReference type="EMBL" id="WKJK01000014">
    <property type="protein sequence ID" value="MRW93075.1"/>
    <property type="molecule type" value="Genomic_DNA"/>
</dbReference>
<feature type="domain" description="TonB-dependent transporter Oar-like beta-barrel" evidence="11">
    <location>
        <begin position="334"/>
        <end position="590"/>
    </location>
</feature>
<evidence type="ECO:0000256" key="7">
    <source>
        <dbReference type="ARBA" id="ARBA00023170"/>
    </source>
</evidence>
<evidence type="ECO:0000256" key="2">
    <source>
        <dbReference type="ARBA" id="ARBA00009810"/>
    </source>
</evidence>
<dbReference type="PANTHER" id="PTHR30069:SF46">
    <property type="entry name" value="OAR PROTEIN"/>
    <property type="match status" value="1"/>
</dbReference>
<dbReference type="GO" id="GO:0009279">
    <property type="term" value="C:cell outer membrane"/>
    <property type="evidence" value="ECO:0007669"/>
    <property type="project" value="UniProtKB-SubCell"/>
</dbReference>
<evidence type="ECO:0000256" key="3">
    <source>
        <dbReference type="ARBA" id="ARBA00022448"/>
    </source>
</evidence>
<evidence type="ECO:0000313" key="12">
    <source>
        <dbReference type="EMBL" id="MRW93075.1"/>
    </source>
</evidence>
<organism evidence="12 13">
    <name type="scientific">Duganella guangzhouensis</name>
    <dbReference type="NCBI Taxonomy" id="2666084"/>
    <lineage>
        <taxon>Bacteria</taxon>
        <taxon>Pseudomonadati</taxon>
        <taxon>Pseudomonadota</taxon>
        <taxon>Betaproteobacteria</taxon>
        <taxon>Burkholderiales</taxon>
        <taxon>Oxalobacteraceae</taxon>
        <taxon>Telluria group</taxon>
        <taxon>Duganella</taxon>
    </lineage>
</organism>
<evidence type="ECO:0000256" key="8">
    <source>
        <dbReference type="ARBA" id="ARBA00023237"/>
    </source>
</evidence>
<dbReference type="Pfam" id="PF07715">
    <property type="entry name" value="Plug"/>
    <property type="match status" value="1"/>
</dbReference>
<dbReference type="GO" id="GO:0015344">
    <property type="term" value="F:siderophore uptake transmembrane transporter activity"/>
    <property type="evidence" value="ECO:0007669"/>
    <property type="project" value="TreeGrafter"/>
</dbReference>
<keyword evidence="3" id="KW-0813">Transport</keyword>
<comment type="similarity">
    <text evidence="2">Belongs to the TonB-dependent receptor family.</text>
</comment>
<dbReference type="PANTHER" id="PTHR30069">
    <property type="entry name" value="TONB-DEPENDENT OUTER MEMBRANE RECEPTOR"/>
    <property type="match status" value="1"/>
</dbReference>
<evidence type="ECO:0000256" key="5">
    <source>
        <dbReference type="ARBA" id="ARBA00022692"/>
    </source>
</evidence>
<keyword evidence="6" id="KW-0472">Membrane</keyword>
<dbReference type="InterPro" id="IPR057601">
    <property type="entry name" value="Oar-like_b-barrel"/>
</dbReference>
<dbReference type="Gene3D" id="2.40.170.20">
    <property type="entry name" value="TonB-dependent receptor, beta-barrel domain"/>
    <property type="match status" value="1"/>
</dbReference>
<name>A0A6I2L431_9BURK</name>
<keyword evidence="5" id="KW-0812">Transmembrane</keyword>
<evidence type="ECO:0000256" key="4">
    <source>
        <dbReference type="ARBA" id="ARBA00022452"/>
    </source>
</evidence>
<sequence length="1018" mass="109722">MKKTVLAHTLSLVFATGALVMGDALAQSNAAGNIYGRVDAPAGTTILLTNTDTGLKRTLTPGADGQYTATAMPIGHYKVELQKDGQTVGTVETDVLVGRGVEASFANGTQSVQVTGRRVHLDFSSADNGATFNAKQLDSLPIAQNLAAIIQLAPNTTRADPRYAAGASMGGGGASENAYYVNGFPVTNPLTQLGSSDLPFGAIAQTQILTGGFGAEFGRSVGGVVNVTTRSGTNDWEVGAQFSIEPNSLRAKQRDVYYAHTGDPANVDTDGKLYALNHLNTDTTRKYGAYVGGPIIQDKLFMFVAVEQTKQDTGKVGQTSDSVTSVDNGWVTDKNTTTRYLGKFDWNISDNHRLEWTTIGDKPVTDETLSGFDYSTLSRVAGSGATAHYESIAGQTPTVGARTNILKYTGNLTDNLTISALYGKSRTNHVSALGGYDPTMPQITVTSTGSAPGITYNSNQPFTGSIAATNSTDEVTSQRFDLNYQYGKHTIKAGVDNNKLSSFNAGESTAGGVQWYYDHTTTPNSPITLNGYSTTVASGGGLGTQGYYVSKRIFNDLTSAFSDQSAQYVEDSWQVNKDVTLIFGLRDEQYKNKNGLGQTFLKMDNQLNPRFQMVWNALGDSSLKVFGSAGRYSIQIPTHVAVRGASVSTLTRQYFTYTGVDANGVPTGLTAITPVTSSDNEYGQAKLYQTVAAQNLKPSYQDEATIGFEKAWSQDLNFGVKATYRKLQSTIDDYCDQRPFDTWAAEHGVDTSNWGGFMCASINPGRTNDFLVDFSGTGKNLTKVSLTAAEMGLSDAKRTYAALDFFAEHPMRNGWYGRINYTLSRSRGNTEGQTLSSVAQTDVGATETWDHREIMENSDGLLPNDRTHQIKAFGVYEFNQQFSVGGNLLIASGQPETCLGNYPADLQASDPGFPDYGSSYHYCGVNGANVVAQQGSAGRLPWDVRLDLDFVYKPEQVKGLSFKIDVFNVFNKQTLQQIDQTYNTTSGSISPTYGTAGAFVGYTAPRSAKFTVEYNHKF</sequence>
<dbReference type="GO" id="GO:0044718">
    <property type="term" value="P:siderophore transmembrane transport"/>
    <property type="evidence" value="ECO:0007669"/>
    <property type="project" value="TreeGrafter"/>
</dbReference>
<keyword evidence="13" id="KW-1185">Reference proteome</keyword>
<feature type="signal peptide" evidence="9">
    <location>
        <begin position="1"/>
        <end position="26"/>
    </location>
</feature>
<evidence type="ECO:0000259" key="11">
    <source>
        <dbReference type="Pfam" id="PF25183"/>
    </source>
</evidence>
<dbReference type="Proteomes" id="UP000433309">
    <property type="component" value="Unassembled WGS sequence"/>
</dbReference>
<evidence type="ECO:0000259" key="10">
    <source>
        <dbReference type="Pfam" id="PF07715"/>
    </source>
</evidence>
<dbReference type="InterPro" id="IPR012910">
    <property type="entry name" value="Plug_dom"/>
</dbReference>
<keyword evidence="9" id="KW-0732">Signal</keyword>
<dbReference type="InterPro" id="IPR039426">
    <property type="entry name" value="TonB-dep_rcpt-like"/>
</dbReference>
<protein>
    <submittedName>
        <fullName evidence="12">TonB-dependent receptor plug domain-containing protein</fullName>
    </submittedName>
</protein>
<evidence type="ECO:0000256" key="1">
    <source>
        <dbReference type="ARBA" id="ARBA00004571"/>
    </source>
</evidence>
<dbReference type="InterPro" id="IPR036942">
    <property type="entry name" value="Beta-barrel_TonB_sf"/>
</dbReference>
<comment type="subcellular location">
    <subcellularLocation>
        <location evidence="1">Cell outer membrane</location>
        <topology evidence="1">Multi-pass membrane protein</topology>
    </subcellularLocation>
</comment>
<dbReference type="RefSeq" id="WP_154381099.1">
    <property type="nucleotide sequence ID" value="NZ_WKJK01000014.1"/>
</dbReference>
<comment type="caution">
    <text evidence="12">The sequence shown here is derived from an EMBL/GenBank/DDBJ whole genome shotgun (WGS) entry which is preliminary data.</text>
</comment>
<dbReference type="AlphaFoldDB" id="A0A6I2L431"/>
<feature type="chain" id="PRO_5026026600" evidence="9">
    <location>
        <begin position="27"/>
        <end position="1018"/>
    </location>
</feature>
<evidence type="ECO:0000256" key="9">
    <source>
        <dbReference type="SAM" id="SignalP"/>
    </source>
</evidence>